<dbReference type="EMBL" id="BART01008637">
    <property type="protein sequence ID" value="GAG55998.1"/>
    <property type="molecule type" value="Genomic_DNA"/>
</dbReference>
<dbReference type="InterPro" id="IPR036102">
    <property type="entry name" value="OsmC/Ohrsf"/>
</dbReference>
<dbReference type="PANTHER" id="PTHR39624">
    <property type="entry name" value="PROTEIN INVOLVED IN RIMO-MEDIATED BETA-METHYLTHIOLATION OF RIBOSOMAL PROTEIN S12 YCAO"/>
    <property type="match status" value="1"/>
</dbReference>
<evidence type="ECO:0008006" key="2">
    <source>
        <dbReference type="Google" id="ProtNLM"/>
    </source>
</evidence>
<proteinExistence type="predicted"/>
<dbReference type="InterPro" id="IPR015946">
    <property type="entry name" value="KH_dom-like_a/b"/>
</dbReference>
<dbReference type="SUPFAM" id="SSF53474">
    <property type="entry name" value="alpha/beta-Hydrolases"/>
    <property type="match status" value="1"/>
</dbReference>
<reference evidence="1" key="1">
    <citation type="journal article" date="2014" name="Front. Microbiol.">
        <title>High frequency of phylogenetically diverse reductive dehalogenase-homologous genes in deep subseafloor sedimentary metagenomes.</title>
        <authorList>
            <person name="Kawai M."/>
            <person name="Futagami T."/>
            <person name="Toyoda A."/>
            <person name="Takaki Y."/>
            <person name="Nishi S."/>
            <person name="Hori S."/>
            <person name="Arai W."/>
            <person name="Tsubouchi T."/>
            <person name="Morono Y."/>
            <person name="Uchiyama I."/>
            <person name="Ito T."/>
            <person name="Fujiyama A."/>
            <person name="Inagaki F."/>
            <person name="Takami H."/>
        </authorList>
    </citation>
    <scope>NUCLEOTIDE SEQUENCE</scope>
    <source>
        <strain evidence="1">Expedition CK06-06</strain>
    </source>
</reference>
<name>X0Z6M2_9ZZZZ</name>
<dbReference type="AlphaFoldDB" id="X0Z6M2"/>
<sequence>MPGILIGHSLGGAAVLSAAEQISECKAVVTIGAPSDPDHVRHLFVDSIDEIESRGEKEVLLAGRKFVVRKQFLDDISEQKLSQKIHRLNRALLVMHSPQDDTVDIDHARAIYQSALHPKSFVSLDGADHLLTNKDDADYVAQVVSAWVSRYLPRTEEETVPDSEPRDVLITEDETGKFSQNVRVGPHRLQADEPVAYGGDDSGPSPYDFLLTALGTCTSMTLRMYAQRKGLPLQHVEVELSHDKIHAKECESCESESGKVDRIQRRIRISGELDAEQRRRLLEIADKCPVHRTLHSEVLILTSEKE</sequence>
<dbReference type="Pfam" id="PF02566">
    <property type="entry name" value="OsmC"/>
    <property type="match status" value="1"/>
</dbReference>
<protein>
    <recommendedName>
        <fullName evidence="2">Osmotically inducible protein C</fullName>
    </recommendedName>
</protein>
<dbReference type="InterPro" id="IPR029058">
    <property type="entry name" value="AB_hydrolase_fold"/>
</dbReference>
<dbReference type="Gene3D" id="3.40.50.1820">
    <property type="entry name" value="alpha/beta hydrolase"/>
    <property type="match status" value="1"/>
</dbReference>
<comment type="caution">
    <text evidence="1">The sequence shown here is derived from an EMBL/GenBank/DDBJ whole genome shotgun (WGS) entry which is preliminary data.</text>
</comment>
<evidence type="ECO:0000313" key="1">
    <source>
        <dbReference type="EMBL" id="GAG55998.1"/>
    </source>
</evidence>
<dbReference type="PANTHER" id="PTHR39624:SF2">
    <property type="entry name" value="OSMC-LIKE PROTEIN"/>
    <property type="match status" value="1"/>
</dbReference>
<organism evidence="1">
    <name type="scientific">marine sediment metagenome</name>
    <dbReference type="NCBI Taxonomy" id="412755"/>
    <lineage>
        <taxon>unclassified sequences</taxon>
        <taxon>metagenomes</taxon>
        <taxon>ecological metagenomes</taxon>
    </lineage>
</organism>
<dbReference type="Gene3D" id="3.30.300.20">
    <property type="match status" value="1"/>
</dbReference>
<dbReference type="SUPFAM" id="SSF82784">
    <property type="entry name" value="OsmC-like"/>
    <property type="match status" value="1"/>
</dbReference>
<dbReference type="InterPro" id="IPR003718">
    <property type="entry name" value="OsmC/Ohr_fam"/>
</dbReference>
<gene>
    <name evidence="1" type="ORF">S01H4_19369</name>
</gene>
<accession>X0Z6M2</accession>